<gene>
    <name evidence="2" type="ORF">D1632_00340</name>
</gene>
<name>A0A3M7LGP0_9FLAO</name>
<evidence type="ECO:0000256" key="1">
    <source>
        <dbReference type="SAM" id="Phobius"/>
    </source>
</evidence>
<dbReference type="Proteomes" id="UP000267524">
    <property type="component" value="Unassembled WGS sequence"/>
</dbReference>
<feature type="transmembrane region" description="Helical" evidence="1">
    <location>
        <begin position="37"/>
        <end position="58"/>
    </location>
</feature>
<accession>A0A3M7LGP0</accession>
<keyword evidence="1" id="KW-1133">Transmembrane helix</keyword>
<sequence>MEKETEKSKQEKNVIVEKIKNTMEKVLNYIKENPRNIFYTMVGLTIFSIISNVLYYNYTIKNAKLSYKQMSDKLFNTDEHKTDKKQNISIMQQAGDYLEMKKDLGKLKEFQSKKNLTKQDTLEIQRITKKYNLR</sequence>
<dbReference type="EMBL" id="QWIV01000003">
    <property type="protein sequence ID" value="RMZ61294.1"/>
    <property type="molecule type" value="Genomic_DNA"/>
</dbReference>
<keyword evidence="1" id="KW-0472">Membrane</keyword>
<evidence type="ECO:0000313" key="3">
    <source>
        <dbReference type="Proteomes" id="UP000267524"/>
    </source>
</evidence>
<comment type="caution">
    <text evidence="2">The sequence shown here is derived from an EMBL/GenBank/DDBJ whole genome shotgun (WGS) entry which is preliminary data.</text>
</comment>
<reference evidence="2 3" key="1">
    <citation type="submission" date="2018-08" db="EMBL/GenBank/DDBJ databases">
        <title>Chryseobacterium nematophagum: a novel matrix digesting pathogen of nematodes.</title>
        <authorList>
            <person name="Page A."/>
            <person name="Roberts M."/>
            <person name="Felix M.-A."/>
            <person name="Weir W."/>
        </authorList>
    </citation>
    <scope>NUCLEOTIDE SEQUENCE [LARGE SCALE GENOMIC DNA]</scope>
    <source>
        <strain evidence="2 3">JUb275</strain>
    </source>
</reference>
<organism evidence="2 3">
    <name type="scientific">Chryseobacterium nematophagum</name>
    <dbReference type="NCBI Taxonomy" id="2305228"/>
    <lineage>
        <taxon>Bacteria</taxon>
        <taxon>Pseudomonadati</taxon>
        <taxon>Bacteroidota</taxon>
        <taxon>Flavobacteriia</taxon>
        <taxon>Flavobacteriales</taxon>
        <taxon>Weeksellaceae</taxon>
        <taxon>Chryseobacterium group</taxon>
        <taxon>Chryseobacterium</taxon>
    </lineage>
</organism>
<dbReference type="RefSeq" id="WP_122545288.1">
    <property type="nucleotide sequence ID" value="NZ_QWIV01000003.1"/>
</dbReference>
<protein>
    <submittedName>
        <fullName evidence="2">Uncharacterized protein</fullName>
    </submittedName>
</protein>
<keyword evidence="3" id="KW-1185">Reference proteome</keyword>
<evidence type="ECO:0000313" key="2">
    <source>
        <dbReference type="EMBL" id="RMZ61294.1"/>
    </source>
</evidence>
<keyword evidence="1" id="KW-0812">Transmembrane</keyword>
<dbReference type="AlphaFoldDB" id="A0A3M7LGP0"/>
<proteinExistence type="predicted"/>